<sequence>MTSKSESGSTDTSPLTAWLQNRFSTPLSEPETDEADGEPTTPCPPSRVTQTADVSRNPLSGVSAPLNHSTTSHTPIITGDISDIDTFSSPIRGRTKAEKRASKANKKAKKAAIALAEKEAQKARKKAEVEHAHAQAIALKHHRIWDALEYLKSRQLTIGDLLLFVVNPENWAGRERHEGLFKKPTLFREVLDFLVSAQSSTTARNIIHEWSMSYTSTVLSNEANTITSNGILRTQNKTIGASFALGFGILKLYDQIHHYCPNMVRLLFAFCTSAKQKNIASDQAMLKKKRFIASALLILLGARSQKNSYARQVIGLYLYATGAQRQVFSVLSHLGVSCSYNTLAGSGTHQSNGASPCPSESEIVSSTDEDEELGKGVKTAFGTRLAGSEVDSDRDDASGTSSCDSNKGEEQQTKRSTLHKRTPGRSSQDGLLKRLSDALLDAVRTLASSGLLAHDSQENGTCATVFPLFKATKDDLQTQDLLDSVDQAPPLRLEDILLSPDENKHLHACLRHTILRVIIQHSGGRFDHFKDDLERTTPVTDRKIEVHKTDVLPLPAMPIDESSTLGNATVVNEIFTILKYKLISPKFLNILRILFGDQLSVARLRGVTNTRVGHDKPSHALLNTVHAPGLFHYQIAYTGATMENHWGDPQAYTRDPGSLCFHNTILDRKPIIMSSPPPYRTCRDLVFVSLYARIFRCLELVSGVENLDELAKETSFEELEGYCCEILDCFANPTLVSELRDEREEELTSSTSDSIPSTVKTGDMVFENASLFLRDALLLREFTDSIKMGDSGRIFTMLKVMTLAYRGGGRPKYAHECLHQIHNLTHVWPEKLRGVILNNWLVNPTGKPNANVPVDLLQEHINYWVKVVYKAHGSNASWEWLAVLSPCIEILRKLSTEINADLGSRQGSKHTSPDLANDISAIIKSLREYRVYEIEHGRVIDSDKSSVPNIVASGLEALLGPLREYNDMFRKLQERRRMTPLIYEPGMVPTHARTSNIPPSTLSAATDPPATIPDSPTQPSLQTKLAPTHDTYIEVGNSDSEDDSHDSTSAGSQDEELDLYGDDELLPHVESEDVDLDMD</sequence>
<name>A0AAW0GFG2_9APHY</name>
<protein>
    <recommendedName>
        <fullName evidence="3">DUF6589 domain-containing protein</fullName>
    </recommendedName>
</protein>
<dbReference type="Pfam" id="PF20231">
    <property type="entry name" value="DUF6589"/>
    <property type="match status" value="1"/>
</dbReference>
<gene>
    <name evidence="4" type="ORF">QCA50_005490</name>
    <name evidence="5" type="ORF">QCA50_005491</name>
</gene>
<reference evidence="5 6" key="1">
    <citation type="submission" date="2022-09" db="EMBL/GenBank/DDBJ databases">
        <authorList>
            <person name="Palmer J.M."/>
        </authorList>
    </citation>
    <scope>NUCLEOTIDE SEQUENCE [LARGE SCALE GENOMIC DNA]</scope>
    <source>
        <strain evidence="5 6">DSM 7382</strain>
    </source>
</reference>
<proteinExistence type="predicted"/>
<evidence type="ECO:0000313" key="6">
    <source>
        <dbReference type="Proteomes" id="UP001385951"/>
    </source>
</evidence>
<feature type="compositionally biased region" description="Polar residues" evidence="2">
    <location>
        <begin position="992"/>
        <end position="1004"/>
    </location>
</feature>
<evidence type="ECO:0000313" key="4">
    <source>
        <dbReference type="EMBL" id="KAK7692084.1"/>
    </source>
</evidence>
<feature type="domain" description="DUF6589" evidence="3">
    <location>
        <begin position="487"/>
        <end position="910"/>
    </location>
</feature>
<organism evidence="5 6">
    <name type="scientific">Cerrena zonata</name>
    <dbReference type="NCBI Taxonomy" id="2478898"/>
    <lineage>
        <taxon>Eukaryota</taxon>
        <taxon>Fungi</taxon>
        <taxon>Dikarya</taxon>
        <taxon>Basidiomycota</taxon>
        <taxon>Agaricomycotina</taxon>
        <taxon>Agaricomycetes</taxon>
        <taxon>Polyporales</taxon>
        <taxon>Cerrenaceae</taxon>
        <taxon>Cerrena</taxon>
    </lineage>
</organism>
<evidence type="ECO:0000313" key="5">
    <source>
        <dbReference type="EMBL" id="KAK7692085.1"/>
    </source>
</evidence>
<dbReference type="Proteomes" id="UP001385951">
    <property type="component" value="Unassembled WGS sequence"/>
</dbReference>
<feature type="compositionally biased region" description="Polar residues" evidence="2">
    <location>
        <begin position="1014"/>
        <end position="1025"/>
    </location>
</feature>
<evidence type="ECO:0000256" key="1">
    <source>
        <dbReference type="SAM" id="Coils"/>
    </source>
</evidence>
<dbReference type="AlphaFoldDB" id="A0AAW0GFG2"/>
<feature type="compositionally biased region" description="Acidic residues" evidence="2">
    <location>
        <begin position="1053"/>
        <end position="1064"/>
    </location>
</feature>
<feature type="region of interest" description="Disordered" evidence="2">
    <location>
        <begin position="987"/>
        <end position="1079"/>
    </location>
</feature>
<evidence type="ECO:0000259" key="3">
    <source>
        <dbReference type="Pfam" id="PF20231"/>
    </source>
</evidence>
<comment type="caution">
    <text evidence="5">The sequence shown here is derived from an EMBL/GenBank/DDBJ whole genome shotgun (WGS) entry which is preliminary data.</text>
</comment>
<evidence type="ECO:0000256" key="2">
    <source>
        <dbReference type="SAM" id="MobiDB-lite"/>
    </source>
</evidence>
<feature type="region of interest" description="Disordered" evidence="2">
    <location>
        <begin position="1"/>
        <end position="77"/>
    </location>
</feature>
<keyword evidence="6" id="KW-1185">Reference proteome</keyword>
<dbReference type="EMBL" id="JASBNA010000005">
    <property type="protein sequence ID" value="KAK7692084.1"/>
    <property type="molecule type" value="Genomic_DNA"/>
</dbReference>
<keyword evidence="1" id="KW-0175">Coiled coil</keyword>
<dbReference type="InterPro" id="IPR046496">
    <property type="entry name" value="DUF6589"/>
</dbReference>
<feature type="compositionally biased region" description="Polar residues" evidence="2">
    <location>
        <begin position="1"/>
        <end position="27"/>
    </location>
</feature>
<feature type="region of interest" description="Disordered" evidence="2">
    <location>
        <begin position="349"/>
        <end position="430"/>
    </location>
</feature>
<feature type="coiled-coil region" evidence="1">
    <location>
        <begin position="101"/>
        <end position="135"/>
    </location>
</feature>
<feature type="compositionally biased region" description="Polar residues" evidence="2">
    <location>
        <begin position="47"/>
        <end position="75"/>
    </location>
</feature>
<dbReference type="EMBL" id="JASBNA010000005">
    <property type="protein sequence ID" value="KAK7692085.1"/>
    <property type="molecule type" value="Genomic_DNA"/>
</dbReference>
<accession>A0AAW0GFG2</accession>